<dbReference type="Proteomes" id="UP000183945">
    <property type="component" value="Unassembled WGS sequence"/>
</dbReference>
<accession>A0A1M5FUM3</accession>
<protein>
    <submittedName>
        <fullName evidence="1">Uncharacterized protein</fullName>
    </submittedName>
</protein>
<reference evidence="2" key="1">
    <citation type="submission" date="2016-11" db="EMBL/GenBank/DDBJ databases">
        <authorList>
            <person name="Varghese N."/>
            <person name="Submissions S."/>
        </authorList>
    </citation>
    <scope>NUCLEOTIDE SEQUENCE [LARGE SCALE GENOMIC DNA]</scope>
    <source>
        <strain evidence="2">DSM 24579</strain>
    </source>
</reference>
<proteinExistence type="predicted"/>
<name>A0A1M5FUM3_SALEC</name>
<gene>
    <name evidence="1" type="ORF">SAMN05444483_103360</name>
</gene>
<keyword evidence="2" id="KW-1185">Reference proteome</keyword>
<sequence length="326" mass="38768">MKDIKNIWGIDPEPLLDPFESPFHDSWNFENELRQKKEKVNFYSSDEYTSFLRWERERKYNIKDIYEESISNLEKNEEYYYGCSFNVYKKNYSKRLERFLSNFKDSEEEDFIEYELEKGIMDIPYNSEFFSLEQLKKFRFSLKKRFAFLQEQSDLLGFDIPKDLIADYWMPETNEKSKTKDVDLGSSDHKKGFADYELIPDPATKSKSLNWKSPNTSKLNEIYKKLEDNGYVNCGLVQFKKIFSNTSEFKPVEWLEGIRSLSYFYGLLIDKKLILTPKPKWPKLHEVFISSEGINSDSAKTEWSRRNKGEGNSKLFSSLESLIHRA</sequence>
<evidence type="ECO:0000313" key="2">
    <source>
        <dbReference type="Proteomes" id="UP000183945"/>
    </source>
</evidence>
<dbReference type="EMBL" id="FQVT01000003">
    <property type="protein sequence ID" value="SHF95166.1"/>
    <property type="molecule type" value="Genomic_DNA"/>
</dbReference>
<organism evidence="1 2">
    <name type="scientific">Salegentibacter echinorum</name>
    <dbReference type="NCBI Taxonomy" id="1073325"/>
    <lineage>
        <taxon>Bacteria</taxon>
        <taxon>Pseudomonadati</taxon>
        <taxon>Bacteroidota</taxon>
        <taxon>Flavobacteriia</taxon>
        <taxon>Flavobacteriales</taxon>
        <taxon>Flavobacteriaceae</taxon>
        <taxon>Salegentibacter</taxon>
    </lineage>
</organism>
<dbReference type="RefSeq" id="WP_072878391.1">
    <property type="nucleotide sequence ID" value="NZ_FQVT01000003.1"/>
</dbReference>
<evidence type="ECO:0000313" key="1">
    <source>
        <dbReference type="EMBL" id="SHF95166.1"/>
    </source>
</evidence>
<dbReference type="AlphaFoldDB" id="A0A1M5FUM3"/>
<dbReference type="STRING" id="1073325.SAMN05444483_103360"/>